<protein>
    <submittedName>
        <fullName evidence="6">PD-(D/E)XK nuclease family protein</fullName>
    </submittedName>
</protein>
<dbReference type="Gene3D" id="3.90.320.10">
    <property type="match status" value="1"/>
</dbReference>
<gene>
    <name evidence="6" type="ORF">EMO91_07135</name>
</gene>
<keyword evidence="2" id="KW-0067">ATP-binding</keyword>
<feature type="region of interest" description="Disordered" evidence="4">
    <location>
        <begin position="341"/>
        <end position="377"/>
    </location>
</feature>
<evidence type="ECO:0000256" key="4">
    <source>
        <dbReference type="SAM" id="MobiDB-lite"/>
    </source>
</evidence>
<proteinExistence type="predicted"/>
<evidence type="ECO:0000313" key="6">
    <source>
        <dbReference type="EMBL" id="KAA8828203.1"/>
    </source>
</evidence>
<keyword evidence="2" id="KW-0347">Helicase</keyword>
<evidence type="ECO:0000256" key="3">
    <source>
        <dbReference type="ARBA" id="ARBA00023204"/>
    </source>
</evidence>
<dbReference type="RefSeq" id="WP_150379371.1">
    <property type="nucleotide sequence ID" value="NZ_RZUH01000004.1"/>
</dbReference>
<dbReference type="Proteomes" id="UP000410049">
    <property type="component" value="Unassembled WGS sequence"/>
</dbReference>
<organism evidence="6 7">
    <name type="scientific">Bifidobacterium myosotis</name>
    <dbReference type="NCBI Taxonomy" id="1630166"/>
    <lineage>
        <taxon>Bacteria</taxon>
        <taxon>Bacillati</taxon>
        <taxon>Actinomycetota</taxon>
        <taxon>Actinomycetes</taxon>
        <taxon>Bifidobacteriales</taxon>
        <taxon>Bifidobacteriaceae</taxon>
        <taxon>Bifidobacterium</taxon>
    </lineage>
</organism>
<dbReference type="GO" id="GO:0004386">
    <property type="term" value="F:helicase activity"/>
    <property type="evidence" value="ECO:0007669"/>
    <property type="project" value="UniProtKB-KW"/>
</dbReference>
<feature type="compositionally biased region" description="Low complexity" evidence="4">
    <location>
        <begin position="341"/>
        <end position="365"/>
    </location>
</feature>
<dbReference type="InterPro" id="IPR011604">
    <property type="entry name" value="PDDEXK-like_dom_sf"/>
</dbReference>
<dbReference type="InterPro" id="IPR038726">
    <property type="entry name" value="PDDEXK_AddAB-type"/>
</dbReference>
<evidence type="ECO:0000259" key="5">
    <source>
        <dbReference type="Pfam" id="PF12705"/>
    </source>
</evidence>
<dbReference type="GO" id="GO:0006281">
    <property type="term" value="P:DNA repair"/>
    <property type="evidence" value="ECO:0007669"/>
    <property type="project" value="UniProtKB-KW"/>
</dbReference>
<keyword evidence="2" id="KW-0378">Hydrolase</keyword>
<sequence length="635" mass="66136">MTAIEPVMTFDPAHGVVHASTRRPSHASFSALDGWLTCPGRWVANRLLPKPIEWGSPLVLGGIAHAALELACRTPENQSPDWGALTLAGIRLERDRVAARGWGDEPVPAGVPMPDGREAGDADWARAAADRLSGFALSDALGRPLEPVAMEQELHADVAGIPLTGSVDCRDAAGIVVDWKTGRVPARADGRRRHADQLRVYRMLLETAGVCEVRGARDVYVEHRAWADADISDAACTDTLSRLHPAWDGMLRATGDDGTGMFPLRPSGLCSWCPVARACPLARLIPAGARAAASSVGPDDPRVAVMGTHTAGVESFESRVSNGKEPALDLLAMIGGAPDAAAPGTDAGAAAAAPSKRWSPAAAAPVRRGPDPWVTPEGRATAAKWLGADAVGTDGSATEPEPKPATPADDDPWAKPVAPAPDDPWNPTKTESKPAEPEPEPAAPEAKPAKASDPFAGLMPGTAAPEPKPAAPEPKAPEPAPVKPTAGGPLRAVEGKPFEPSLTGTTLNVAGYGFGQLLMTHAHAAVLADGHDDWVAPIGMELLKVQWAAGRKAFGARVPDIPGLEKGAPDRAALLAWLDSTPSRDTERAVRALLDADPMLKAGESDTLDSRLDRIRAAGRGTYTALAAAITLIEA</sequence>
<feature type="compositionally biased region" description="Pro residues" evidence="4">
    <location>
        <begin position="466"/>
        <end position="482"/>
    </location>
</feature>
<dbReference type="EMBL" id="RZUH01000004">
    <property type="protein sequence ID" value="KAA8828203.1"/>
    <property type="molecule type" value="Genomic_DNA"/>
</dbReference>
<evidence type="ECO:0000313" key="7">
    <source>
        <dbReference type="Proteomes" id="UP000410049"/>
    </source>
</evidence>
<evidence type="ECO:0000256" key="1">
    <source>
        <dbReference type="ARBA" id="ARBA00022763"/>
    </source>
</evidence>
<accession>A0A5M9ZLL6</accession>
<keyword evidence="3" id="KW-0234">DNA repair</keyword>
<name>A0A5M9ZLL6_9BIFI</name>
<dbReference type="Pfam" id="PF12705">
    <property type="entry name" value="PDDEXK_1"/>
    <property type="match status" value="1"/>
</dbReference>
<keyword evidence="2" id="KW-0547">Nucleotide-binding</keyword>
<evidence type="ECO:0000256" key="2">
    <source>
        <dbReference type="ARBA" id="ARBA00022806"/>
    </source>
</evidence>
<reference evidence="6 7" key="1">
    <citation type="journal article" date="2019" name="Syst. Appl. Microbiol.">
        <title>Characterization of Bifidobacterium species in feaces of the Egyptian fruit bat: Description of B. vespertilionis sp. nov. and B. rousetti sp. nov.</title>
        <authorList>
            <person name="Modesto M."/>
            <person name="Satti M."/>
            <person name="Watanabe K."/>
            <person name="Puglisi E."/>
            <person name="Morelli L."/>
            <person name="Huang C.-H."/>
            <person name="Liou J.-S."/>
            <person name="Miyashita M."/>
            <person name="Tamura T."/>
            <person name="Saito S."/>
            <person name="Mori K."/>
            <person name="Huang L."/>
            <person name="Sciavilla P."/>
            <person name="Sandri C."/>
            <person name="Spiezio C."/>
            <person name="Vitali F."/>
            <person name="Cavalieri D."/>
            <person name="Perpetuini G."/>
            <person name="Tofalo R."/>
            <person name="Bonetti A."/>
            <person name="Arita M."/>
            <person name="Mattarelli P."/>
        </authorList>
    </citation>
    <scope>NUCLEOTIDE SEQUENCE [LARGE SCALE GENOMIC DNA]</scope>
    <source>
        <strain evidence="6 7">RST17</strain>
    </source>
</reference>
<dbReference type="AlphaFoldDB" id="A0A5M9ZLL6"/>
<keyword evidence="1" id="KW-0227">DNA damage</keyword>
<feature type="region of interest" description="Disordered" evidence="4">
    <location>
        <begin position="391"/>
        <end position="503"/>
    </location>
</feature>
<comment type="caution">
    <text evidence="6">The sequence shown here is derived from an EMBL/GenBank/DDBJ whole genome shotgun (WGS) entry which is preliminary data.</text>
</comment>
<feature type="domain" description="PD-(D/E)XK endonuclease-like" evidence="5">
    <location>
        <begin position="27"/>
        <end position="280"/>
    </location>
</feature>